<dbReference type="GO" id="GO:0006487">
    <property type="term" value="P:protein N-linked glycosylation"/>
    <property type="evidence" value="ECO:0007669"/>
    <property type="project" value="TreeGrafter"/>
</dbReference>
<dbReference type="OrthoDB" id="2016523at2759"/>
<accession>A0A4Y2FX10</accession>
<dbReference type="PANTHER" id="PTHR12062:SF9">
    <property type="entry name" value="ALPHA-1,3-MANNOSYL-GLYCOPROTEIN 4-BETA-N-ACETYLGLUCOSAMINYLTRANSFERASE A, ISOFORM A"/>
    <property type="match status" value="1"/>
</dbReference>
<evidence type="ECO:0000313" key="3">
    <source>
        <dbReference type="Proteomes" id="UP000499080"/>
    </source>
</evidence>
<keyword evidence="3" id="KW-1185">Reference proteome</keyword>
<dbReference type="InterPro" id="IPR057279">
    <property type="entry name" value="MGAT4"/>
</dbReference>
<evidence type="ECO:0000259" key="1">
    <source>
        <dbReference type="Pfam" id="PF04666"/>
    </source>
</evidence>
<dbReference type="PANTHER" id="PTHR12062">
    <property type="entry name" value="N-ACETYLGLUCOSAMINYLTRANSFERASE VI"/>
    <property type="match status" value="1"/>
</dbReference>
<proteinExistence type="predicted"/>
<dbReference type="Pfam" id="PF04666">
    <property type="entry name" value="MGAT4_cons"/>
    <property type="match status" value="1"/>
</dbReference>
<feature type="non-terminal residue" evidence="2">
    <location>
        <position position="165"/>
    </location>
</feature>
<dbReference type="AlphaFoldDB" id="A0A4Y2FX10"/>
<gene>
    <name evidence="2" type="ORF">AVEN_223057_1</name>
</gene>
<dbReference type="GO" id="GO:0005795">
    <property type="term" value="C:Golgi stack"/>
    <property type="evidence" value="ECO:0007669"/>
    <property type="project" value="TreeGrafter"/>
</dbReference>
<name>A0A4Y2FX10_ARAVE</name>
<dbReference type="Proteomes" id="UP000499080">
    <property type="component" value="Unassembled WGS sequence"/>
</dbReference>
<feature type="domain" description="MGAT4 conserved region" evidence="1">
    <location>
        <begin position="90"/>
        <end position="165"/>
    </location>
</feature>
<dbReference type="GO" id="GO:0005793">
    <property type="term" value="C:endoplasmic reticulum-Golgi intermediate compartment"/>
    <property type="evidence" value="ECO:0007669"/>
    <property type="project" value="TreeGrafter"/>
</dbReference>
<protein>
    <recommendedName>
        <fullName evidence="1">MGAT4 conserved region domain-containing protein</fullName>
    </recommendedName>
</protein>
<dbReference type="InterPro" id="IPR006759">
    <property type="entry name" value="Glyco_transf_54"/>
</dbReference>
<reference evidence="2 3" key="1">
    <citation type="journal article" date="2019" name="Sci. Rep.">
        <title>Orb-weaving spider Araneus ventricosus genome elucidates the spidroin gene catalogue.</title>
        <authorList>
            <person name="Kono N."/>
            <person name="Nakamura H."/>
            <person name="Ohtoshi R."/>
            <person name="Moran D.A.P."/>
            <person name="Shinohara A."/>
            <person name="Yoshida Y."/>
            <person name="Fujiwara M."/>
            <person name="Mori M."/>
            <person name="Tomita M."/>
            <person name="Arakawa K."/>
        </authorList>
    </citation>
    <scope>NUCLEOTIDE SEQUENCE [LARGE SCALE GENOMIC DNA]</scope>
</reference>
<dbReference type="EMBL" id="BGPR01001085">
    <property type="protein sequence ID" value="GBM44975.1"/>
    <property type="molecule type" value="Genomic_DNA"/>
</dbReference>
<organism evidence="2 3">
    <name type="scientific">Araneus ventricosus</name>
    <name type="common">Orbweaver spider</name>
    <name type="synonym">Epeira ventricosa</name>
    <dbReference type="NCBI Taxonomy" id="182803"/>
    <lineage>
        <taxon>Eukaryota</taxon>
        <taxon>Metazoa</taxon>
        <taxon>Ecdysozoa</taxon>
        <taxon>Arthropoda</taxon>
        <taxon>Chelicerata</taxon>
        <taxon>Arachnida</taxon>
        <taxon>Araneae</taxon>
        <taxon>Araneomorphae</taxon>
        <taxon>Entelegynae</taxon>
        <taxon>Araneoidea</taxon>
        <taxon>Araneidae</taxon>
        <taxon>Araneus</taxon>
    </lineage>
</organism>
<sequence length="165" mass="18488">MSSLTRHKNLSEERILNQKVVELYARLKHAEMLNLERRSDIFHLRQHFGTLLNAATKLDNVNSSIRSGISNLLKDSQQLLAGIQGGVDLQLPSIHHFLPHLLSSPDSLSPSIKLSRGRSGVTMVLGIPTVKREVQSYLMSTLQNLIENMSPEERNDAVIIVFIAE</sequence>
<comment type="caution">
    <text evidence="2">The sequence shown here is derived from an EMBL/GenBank/DDBJ whole genome shotgun (WGS) entry which is preliminary data.</text>
</comment>
<dbReference type="GO" id="GO:0005783">
    <property type="term" value="C:endoplasmic reticulum"/>
    <property type="evidence" value="ECO:0007669"/>
    <property type="project" value="TreeGrafter"/>
</dbReference>
<evidence type="ECO:0000313" key="2">
    <source>
        <dbReference type="EMBL" id="GBM44975.1"/>
    </source>
</evidence>
<dbReference type="GO" id="GO:0008375">
    <property type="term" value="F:acetylglucosaminyltransferase activity"/>
    <property type="evidence" value="ECO:0007669"/>
    <property type="project" value="TreeGrafter"/>
</dbReference>